<reference evidence="2 3" key="1">
    <citation type="submission" date="2023-07" db="EMBL/GenBank/DDBJ databases">
        <title>Genomic Encyclopedia of Type Strains, Phase IV (KMG-IV): sequencing the most valuable type-strain genomes for metagenomic binning, comparative biology and taxonomic classification.</title>
        <authorList>
            <person name="Goeker M."/>
        </authorList>
    </citation>
    <scope>NUCLEOTIDE SEQUENCE [LARGE SCALE GENOMIC DNA]</scope>
    <source>
        <strain evidence="2 3">DSM 19619</strain>
    </source>
</reference>
<name>A0ABU0JCK8_9HYPH</name>
<dbReference type="EMBL" id="JAUSVX010000008">
    <property type="protein sequence ID" value="MDQ0471330.1"/>
    <property type="molecule type" value="Genomic_DNA"/>
</dbReference>
<gene>
    <name evidence="2" type="ORF">QO011_004353</name>
</gene>
<dbReference type="RefSeq" id="WP_307276254.1">
    <property type="nucleotide sequence ID" value="NZ_JAUSVX010000008.1"/>
</dbReference>
<keyword evidence="1" id="KW-1133">Transmembrane helix</keyword>
<accession>A0ABU0JCK8</accession>
<keyword evidence="3" id="KW-1185">Reference proteome</keyword>
<keyword evidence="1" id="KW-0472">Membrane</keyword>
<evidence type="ECO:0000256" key="1">
    <source>
        <dbReference type="SAM" id="Phobius"/>
    </source>
</evidence>
<dbReference type="Proteomes" id="UP001242480">
    <property type="component" value="Unassembled WGS sequence"/>
</dbReference>
<proteinExistence type="predicted"/>
<sequence>MARTVLRLLRELLVFVVTGAMPRPRWAGGDTLFARACAAAIGAGVFGWACYNDYTMLRFGQLWAGDWFQAGGWISSAEAPAAYAVLSVLYATISLAPAVWIHAHFRRKCRNRQAAIRQVVEGGGPAPIVRRKQDG</sequence>
<protein>
    <submittedName>
        <fullName evidence="2">Uncharacterized protein</fullName>
    </submittedName>
</protein>
<comment type="caution">
    <text evidence="2">The sequence shown here is derived from an EMBL/GenBank/DDBJ whole genome shotgun (WGS) entry which is preliminary data.</text>
</comment>
<evidence type="ECO:0000313" key="3">
    <source>
        <dbReference type="Proteomes" id="UP001242480"/>
    </source>
</evidence>
<feature type="transmembrane region" description="Helical" evidence="1">
    <location>
        <begin position="81"/>
        <end position="103"/>
    </location>
</feature>
<keyword evidence="1" id="KW-0812">Transmembrane</keyword>
<organism evidence="2 3">
    <name type="scientific">Labrys wisconsinensis</name>
    <dbReference type="NCBI Taxonomy" id="425677"/>
    <lineage>
        <taxon>Bacteria</taxon>
        <taxon>Pseudomonadati</taxon>
        <taxon>Pseudomonadota</taxon>
        <taxon>Alphaproteobacteria</taxon>
        <taxon>Hyphomicrobiales</taxon>
        <taxon>Xanthobacteraceae</taxon>
        <taxon>Labrys</taxon>
    </lineage>
</organism>
<evidence type="ECO:0000313" key="2">
    <source>
        <dbReference type="EMBL" id="MDQ0471330.1"/>
    </source>
</evidence>
<feature type="transmembrane region" description="Helical" evidence="1">
    <location>
        <begin position="32"/>
        <end position="49"/>
    </location>
</feature>